<dbReference type="InterPro" id="IPR038931">
    <property type="entry name" value="CRR3"/>
</dbReference>
<reference evidence="3" key="1">
    <citation type="submission" date="2022-08" db="EMBL/GenBank/DDBJ databases">
        <authorList>
            <person name="Gutierrez-Valencia J."/>
        </authorList>
    </citation>
    <scope>NUCLEOTIDE SEQUENCE</scope>
</reference>
<evidence type="ECO:0000256" key="1">
    <source>
        <dbReference type="SAM" id="MobiDB-lite"/>
    </source>
</evidence>
<keyword evidence="2" id="KW-1133">Transmembrane helix</keyword>
<dbReference type="GO" id="GO:0009773">
    <property type="term" value="P:photosynthetic electron transport in photosystem I"/>
    <property type="evidence" value="ECO:0007669"/>
    <property type="project" value="InterPro"/>
</dbReference>
<accession>A0AAV0RQU1</accession>
<proteinExistence type="predicted"/>
<dbReference type="GO" id="GO:0009535">
    <property type="term" value="C:chloroplast thylakoid membrane"/>
    <property type="evidence" value="ECO:0007669"/>
    <property type="project" value="InterPro"/>
</dbReference>
<dbReference type="GO" id="GO:0010598">
    <property type="term" value="C:NAD(P)H dehydrogenase complex (plastoquinone)"/>
    <property type="evidence" value="ECO:0007669"/>
    <property type="project" value="InterPro"/>
</dbReference>
<organism evidence="3 4">
    <name type="scientific">Linum tenue</name>
    <dbReference type="NCBI Taxonomy" id="586396"/>
    <lineage>
        <taxon>Eukaryota</taxon>
        <taxon>Viridiplantae</taxon>
        <taxon>Streptophyta</taxon>
        <taxon>Embryophyta</taxon>
        <taxon>Tracheophyta</taxon>
        <taxon>Spermatophyta</taxon>
        <taxon>Magnoliopsida</taxon>
        <taxon>eudicotyledons</taxon>
        <taxon>Gunneridae</taxon>
        <taxon>Pentapetalae</taxon>
        <taxon>rosids</taxon>
        <taxon>fabids</taxon>
        <taxon>Malpighiales</taxon>
        <taxon>Linaceae</taxon>
        <taxon>Linum</taxon>
    </lineage>
</organism>
<keyword evidence="4" id="KW-1185">Reference proteome</keyword>
<keyword evidence="2" id="KW-0812">Transmembrane</keyword>
<dbReference type="AlphaFoldDB" id="A0AAV0RQU1"/>
<evidence type="ECO:0000256" key="2">
    <source>
        <dbReference type="SAM" id="Phobius"/>
    </source>
</evidence>
<name>A0AAV0RQU1_9ROSI</name>
<feature type="transmembrane region" description="Helical" evidence="2">
    <location>
        <begin position="171"/>
        <end position="195"/>
    </location>
</feature>
<evidence type="ECO:0000313" key="3">
    <source>
        <dbReference type="EMBL" id="CAI0559621.1"/>
    </source>
</evidence>
<gene>
    <name evidence="3" type="ORF">LITE_LOCUS49305</name>
</gene>
<comment type="caution">
    <text evidence="3">The sequence shown here is derived from an EMBL/GenBank/DDBJ whole genome shotgun (WGS) entry which is preliminary data.</text>
</comment>
<feature type="region of interest" description="Disordered" evidence="1">
    <location>
        <begin position="30"/>
        <end position="61"/>
    </location>
</feature>
<dbReference type="EMBL" id="CAMGYJ010000011">
    <property type="protein sequence ID" value="CAI0559621.1"/>
    <property type="molecule type" value="Genomic_DNA"/>
</dbReference>
<dbReference type="Proteomes" id="UP001154282">
    <property type="component" value="Unassembled WGS sequence"/>
</dbReference>
<sequence length="205" mass="22492">MNSKSMWYKTTAIRFSMTNYLVFASSLPNTNPAAGSSSSPSPLPRTTGLPATPQNPIKPRAPLILQATTSSKTTLKKSNNANSKLLRQQFKVLRVERAIGAGSYRDAEPPGAAEGRGSGIAELWLESEDGSNRSTNPFEGPVEKKIRETGEWLAYKTENEFRISEKQSLTLLYKWALPISLLAMMVAVGVVKLPFLSPLLDDFIM</sequence>
<feature type="compositionally biased region" description="Low complexity" evidence="1">
    <location>
        <begin position="30"/>
        <end position="50"/>
    </location>
</feature>
<evidence type="ECO:0008006" key="5">
    <source>
        <dbReference type="Google" id="ProtNLM"/>
    </source>
</evidence>
<evidence type="ECO:0000313" key="4">
    <source>
        <dbReference type="Proteomes" id="UP001154282"/>
    </source>
</evidence>
<protein>
    <recommendedName>
        <fullName evidence="5">Chlororespiratory reduction 3</fullName>
    </recommendedName>
</protein>
<dbReference type="PANTHER" id="PTHR36340">
    <property type="entry name" value="NAD(P)H DEHYDROGENASE SUBUNIT CRR3, CHLOROPLASTIC-RELATED"/>
    <property type="match status" value="1"/>
</dbReference>
<keyword evidence="2" id="KW-0472">Membrane</keyword>
<dbReference type="PANTHER" id="PTHR36340:SF1">
    <property type="entry name" value="NAD(P)H DEHYDROGENASE SUBUNIT CRR3, CHLOROPLASTIC-RELATED"/>
    <property type="match status" value="1"/>
</dbReference>